<feature type="transmembrane region" description="Helical" evidence="6">
    <location>
        <begin position="107"/>
        <end position="125"/>
    </location>
</feature>
<evidence type="ECO:0000256" key="4">
    <source>
        <dbReference type="ARBA" id="ARBA00022989"/>
    </source>
</evidence>
<name>A0A091ASK8_9GAMM</name>
<keyword evidence="3 6" id="KW-0812">Transmembrane</keyword>
<reference evidence="8 9" key="1">
    <citation type="submission" date="2013-09" db="EMBL/GenBank/DDBJ databases">
        <title>Genome sequencing of Arenimonas metalli.</title>
        <authorList>
            <person name="Chen F."/>
            <person name="Wang G."/>
        </authorList>
    </citation>
    <scope>NUCLEOTIDE SEQUENCE [LARGE SCALE GENOMIC DNA]</scope>
    <source>
        <strain evidence="8 9">CF5-1</strain>
    </source>
</reference>
<evidence type="ECO:0000256" key="6">
    <source>
        <dbReference type="SAM" id="Phobius"/>
    </source>
</evidence>
<dbReference type="PANTHER" id="PTHR38459">
    <property type="entry name" value="PROPHAGE BACTOPRENOL-LINKED GLUCOSE TRANSLOCASE HOMOLOG"/>
    <property type="match status" value="1"/>
</dbReference>
<dbReference type="InterPro" id="IPR007267">
    <property type="entry name" value="GtrA_DPMS_TM"/>
</dbReference>
<dbReference type="EMBL" id="AVCK01000055">
    <property type="protein sequence ID" value="KFN41944.1"/>
    <property type="molecule type" value="Genomic_DNA"/>
</dbReference>
<evidence type="ECO:0000256" key="1">
    <source>
        <dbReference type="ARBA" id="ARBA00004141"/>
    </source>
</evidence>
<dbReference type="STRING" id="1384056.N787_04045"/>
<gene>
    <name evidence="8" type="ORF">N787_04045</name>
</gene>
<dbReference type="PANTHER" id="PTHR38459:SF1">
    <property type="entry name" value="PROPHAGE BACTOPRENOL-LINKED GLUCOSE TRANSLOCASE HOMOLOG"/>
    <property type="match status" value="1"/>
</dbReference>
<comment type="similarity">
    <text evidence="2">Belongs to the GtrA family.</text>
</comment>
<evidence type="ECO:0000256" key="2">
    <source>
        <dbReference type="ARBA" id="ARBA00009399"/>
    </source>
</evidence>
<dbReference type="GO" id="GO:0005886">
    <property type="term" value="C:plasma membrane"/>
    <property type="evidence" value="ECO:0007669"/>
    <property type="project" value="TreeGrafter"/>
</dbReference>
<dbReference type="InterPro" id="IPR051401">
    <property type="entry name" value="GtrA_CellWall_Glycosyl"/>
</dbReference>
<dbReference type="GO" id="GO:0000271">
    <property type="term" value="P:polysaccharide biosynthetic process"/>
    <property type="evidence" value="ECO:0007669"/>
    <property type="project" value="InterPro"/>
</dbReference>
<evidence type="ECO:0000256" key="5">
    <source>
        <dbReference type="ARBA" id="ARBA00023136"/>
    </source>
</evidence>
<organism evidence="8 9">
    <name type="scientific">Arenimonas metalli CF5-1</name>
    <dbReference type="NCBI Taxonomy" id="1384056"/>
    <lineage>
        <taxon>Bacteria</taxon>
        <taxon>Pseudomonadati</taxon>
        <taxon>Pseudomonadota</taxon>
        <taxon>Gammaproteobacteria</taxon>
        <taxon>Lysobacterales</taxon>
        <taxon>Lysobacteraceae</taxon>
        <taxon>Arenimonas</taxon>
    </lineage>
</organism>
<sequence length="126" mass="13471">MVLRQLVGFGLVGGAQLVLDWACFVLLTMAGMPVVPANLVGRVAGASIGFWLNGRYTFAGPGRPPLGRRQALRFALFWLVMSTASTGAVQLLDAQQGLHAAWLGKPLVDGLLAALGFVASKFWIYR</sequence>
<accession>A0A091ASK8</accession>
<keyword evidence="9" id="KW-1185">Reference proteome</keyword>
<keyword evidence="5 6" id="KW-0472">Membrane</keyword>
<comment type="caution">
    <text evidence="8">The sequence shown here is derived from an EMBL/GenBank/DDBJ whole genome shotgun (WGS) entry which is preliminary data.</text>
</comment>
<dbReference type="Pfam" id="PF04138">
    <property type="entry name" value="GtrA_DPMS_TM"/>
    <property type="match status" value="1"/>
</dbReference>
<comment type="subcellular location">
    <subcellularLocation>
        <location evidence="1">Membrane</location>
        <topology evidence="1">Multi-pass membrane protein</topology>
    </subcellularLocation>
</comment>
<dbReference type="eggNOG" id="COG2246">
    <property type="taxonomic scope" value="Bacteria"/>
</dbReference>
<evidence type="ECO:0000313" key="9">
    <source>
        <dbReference type="Proteomes" id="UP000029393"/>
    </source>
</evidence>
<feature type="transmembrane region" description="Helical" evidence="6">
    <location>
        <begin position="7"/>
        <end position="27"/>
    </location>
</feature>
<protein>
    <recommendedName>
        <fullName evidence="7">GtrA/DPMS transmembrane domain-containing protein</fullName>
    </recommendedName>
</protein>
<feature type="transmembrane region" description="Helical" evidence="6">
    <location>
        <begin position="71"/>
        <end position="92"/>
    </location>
</feature>
<dbReference type="PATRIC" id="fig|1384056.3.peg.2328"/>
<evidence type="ECO:0000313" key="8">
    <source>
        <dbReference type="EMBL" id="KFN41944.1"/>
    </source>
</evidence>
<keyword evidence="4 6" id="KW-1133">Transmembrane helix</keyword>
<feature type="transmembrane region" description="Helical" evidence="6">
    <location>
        <begin position="39"/>
        <end position="59"/>
    </location>
</feature>
<dbReference type="AlphaFoldDB" id="A0A091ASK8"/>
<evidence type="ECO:0000256" key="3">
    <source>
        <dbReference type="ARBA" id="ARBA00022692"/>
    </source>
</evidence>
<feature type="domain" description="GtrA/DPMS transmembrane" evidence="7">
    <location>
        <begin position="9"/>
        <end position="124"/>
    </location>
</feature>
<proteinExistence type="inferred from homology"/>
<evidence type="ECO:0000259" key="7">
    <source>
        <dbReference type="Pfam" id="PF04138"/>
    </source>
</evidence>
<dbReference type="Proteomes" id="UP000029393">
    <property type="component" value="Unassembled WGS sequence"/>
</dbReference>